<evidence type="ECO:0000313" key="4">
    <source>
        <dbReference type="EMBL" id="SJZ94297.1"/>
    </source>
</evidence>
<name>A0A1T4PSU0_9BACT</name>
<keyword evidence="1 4" id="KW-0489">Methyltransferase</keyword>
<dbReference type="AlphaFoldDB" id="A0A1T4PSU0"/>
<organism evidence="4 5">
    <name type="scientific">Sediminibacterium ginsengisoli</name>
    <dbReference type="NCBI Taxonomy" id="413434"/>
    <lineage>
        <taxon>Bacteria</taxon>
        <taxon>Pseudomonadati</taxon>
        <taxon>Bacteroidota</taxon>
        <taxon>Chitinophagia</taxon>
        <taxon>Chitinophagales</taxon>
        <taxon>Chitinophagaceae</taxon>
        <taxon>Sediminibacterium</taxon>
    </lineage>
</organism>
<dbReference type="Pfam" id="PF03602">
    <property type="entry name" value="Cons_hypoth95"/>
    <property type="match status" value="1"/>
</dbReference>
<dbReference type="GO" id="GO:0008168">
    <property type="term" value="F:methyltransferase activity"/>
    <property type="evidence" value="ECO:0007669"/>
    <property type="project" value="UniProtKB-KW"/>
</dbReference>
<dbReference type="GO" id="GO:0031167">
    <property type="term" value="P:rRNA methylation"/>
    <property type="evidence" value="ECO:0007669"/>
    <property type="project" value="InterPro"/>
</dbReference>
<dbReference type="RefSeq" id="WP_078831758.1">
    <property type="nucleotide sequence ID" value="NZ_FUWH01000006.1"/>
</dbReference>
<dbReference type="PIRSF" id="PIRSF004553">
    <property type="entry name" value="CHP00095"/>
    <property type="match status" value="1"/>
</dbReference>
<feature type="region of interest" description="Disordered" evidence="3">
    <location>
        <begin position="1"/>
        <end position="24"/>
    </location>
</feature>
<keyword evidence="5" id="KW-1185">Reference proteome</keyword>
<dbReference type="PANTHER" id="PTHR43542">
    <property type="entry name" value="METHYLTRANSFERASE"/>
    <property type="match status" value="1"/>
</dbReference>
<proteinExistence type="predicted"/>
<dbReference type="InterPro" id="IPR004398">
    <property type="entry name" value="RNA_MeTrfase_RsmD"/>
</dbReference>
<reference evidence="4 5" key="1">
    <citation type="submission" date="2017-02" db="EMBL/GenBank/DDBJ databases">
        <authorList>
            <person name="Peterson S.W."/>
        </authorList>
    </citation>
    <scope>NUCLEOTIDE SEQUENCE [LARGE SCALE GENOMIC DNA]</scope>
    <source>
        <strain evidence="4 5">DSM 22335</strain>
    </source>
</reference>
<keyword evidence="2 4" id="KW-0808">Transferase</keyword>
<dbReference type="InterPro" id="IPR029063">
    <property type="entry name" value="SAM-dependent_MTases_sf"/>
</dbReference>
<dbReference type="EMBL" id="FUWH01000006">
    <property type="protein sequence ID" value="SJZ94297.1"/>
    <property type="molecule type" value="Genomic_DNA"/>
</dbReference>
<dbReference type="CDD" id="cd02440">
    <property type="entry name" value="AdoMet_MTases"/>
    <property type="match status" value="1"/>
</dbReference>
<dbReference type="SUPFAM" id="SSF53335">
    <property type="entry name" value="S-adenosyl-L-methionine-dependent methyltransferases"/>
    <property type="match status" value="1"/>
</dbReference>
<sequence>MRIISGKWGGRRISPPANMPHTRPTTDIAKEGLFNILQNRMDFEGITTLDLFGGTGCISYELASRGAGDQTIVEKDPVMHAFIKKNLDMLGASHSKVLKMDVFAFLAGNTATYDFIFAGPPYALGTIDELPKIIVSKKLINKGGFFVLEHTPRNNYENAEGFSFMRHYGTTIFSFFVNEA</sequence>
<accession>A0A1T4PSU0</accession>
<dbReference type="Proteomes" id="UP000190888">
    <property type="component" value="Unassembled WGS sequence"/>
</dbReference>
<protein>
    <submittedName>
        <fullName evidence="4">16S rRNA (Guanine(966)-N(2))-methyltransferase RsmD</fullName>
    </submittedName>
</protein>
<evidence type="ECO:0000256" key="1">
    <source>
        <dbReference type="ARBA" id="ARBA00022603"/>
    </source>
</evidence>
<dbReference type="STRING" id="413434.SAMN04488132_106187"/>
<evidence type="ECO:0000256" key="2">
    <source>
        <dbReference type="ARBA" id="ARBA00022679"/>
    </source>
</evidence>
<evidence type="ECO:0000256" key="3">
    <source>
        <dbReference type="SAM" id="MobiDB-lite"/>
    </source>
</evidence>
<dbReference type="PANTHER" id="PTHR43542:SF1">
    <property type="entry name" value="METHYLTRANSFERASE"/>
    <property type="match status" value="1"/>
</dbReference>
<gene>
    <name evidence="4" type="ORF">SAMN04488132_106187</name>
</gene>
<dbReference type="Gene3D" id="3.40.50.150">
    <property type="entry name" value="Vaccinia Virus protein VP39"/>
    <property type="match status" value="1"/>
</dbReference>
<evidence type="ECO:0000313" key="5">
    <source>
        <dbReference type="Proteomes" id="UP000190888"/>
    </source>
</evidence>
<dbReference type="OrthoDB" id="9803017at2"/>